<dbReference type="Gene3D" id="3.40.50.2000">
    <property type="entry name" value="Glycogen Phosphorylase B"/>
    <property type="match status" value="2"/>
</dbReference>
<dbReference type="GO" id="GO:0003825">
    <property type="term" value="F:alpha,alpha-trehalose-phosphate synthase (UDP-forming) activity"/>
    <property type="evidence" value="ECO:0007669"/>
    <property type="project" value="TreeGrafter"/>
</dbReference>
<dbReference type="OrthoDB" id="9761633at2"/>
<reference evidence="3 4" key="1">
    <citation type="submission" date="2019-04" db="EMBL/GenBank/DDBJ databases">
        <title>Pedobacter sp. AR-2-6 sp. nov., isolated from Arctic soil.</title>
        <authorList>
            <person name="Dahal R.H."/>
            <person name="Kim D.-U."/>
        </authorList>
    </citation>
    <scope>NUCLEOTIDE SEQUENCE [LARGE SCALE GENOMIC DNA]</scope>
    <source>
        <strain evidence="3 4">AR-2-6</strain>
    </source>
</reference>
<evidence type="ECO:0000313" key="4">
    <source>
        <dbReference type="Proteomes" id="UP000310477"/>
    </source>
</evidence>
<dbReference type="GO" id="GO:0005992">
    <property type="term" value="P:trehalose biosynthetic process"/>
    <property type="evidence" value="ECO:0007669"/>
    <property type="project" value="InterPro"/>
</dbReference>
<dbReference type="NCBIfam" id="TIGR01484">
    <property type="entry name" value="HAD-SF-IIB"/>
    <property type="match status" value="1"/>
</dbReference>
<dbReference type="Pfam" id="PF00982">
    <property type="entry name" value="Glyco_transf_20"/>
    <property type="match status" value="1"/>
</dbReference>
<gene>
    <name evidence="3" type="ORF">FA045_08040</name>
</gene>
<dbReference type="PANTHER" id="PTHR10788:SF106">
    <property type="entry name" value="BCDNA.GH08860"/>
    <property type="match status" value="1"/>
</dbReference>
<protein>
    <submittedName>
        <fullName evidence="3">Bifunctional alpha,alpha-trehalose-phosphate synthase (UDP-forming)/trehalose-phosphatase</fullName>
    </submittedName>
</protein>
<dbReference type="GO" id="GO:0004805">
    <property type="term" value="F:trehalose-phosphatase activity"/>
    <property type="evidence" value="ECO:0007669"/>
    <property type="project" value="TreeGrafter"/>
</dbReference>
<dbReference type="PANTHER" id="PTHR10788">
    <property type="entry name" value="TREHALOSE-6-PHOSPHATE SYNTHASE"/>
    <property type="match status" value="1"/>
</dbReference>
<dbReference type="EMBL" id="SWBO01000004">
    <property type="protein sequence ID" value="TKC01187.1"/>
    <property type="molecule type" value="Genomic_DNA"/>
</dbReference>
<comment type="caution">
    <text evidence="3">The sequence shown here is derived from an EMBL/GenBank/DDBJ whole genome shotgun (WGS) entry which is preliminary data.</text>
</comment>
<dbReference type="NCBIfam" id="TIGR00685">
    <property type="entry name" value="T6PP"/>
    <property type="match status" value="1"/>
</dbReference>
<organism evidence="3 4">
    <name type="scientific">Pedobacter cryotolerans</name>
    <dbReference type="NCBI Taxonomy" id="2571270"/>
    <lineage>
        <taxon>Bacteria</taxon>
        <taxon>Pseudomonadati</taxon>
        <taxon>Bacteroidota</taxon>
        <taxon>Sphingobacteriia</taxon>
        <taxon>Sphingobacteriales</taxon>
        <taxon>Sphingobacteriaceae</taxon>
        <taxon>Pedobacter</taxon>
    </lineage>
</organism>
<dbReference type="InterPro" id="IPR036412">
    <property type="entry name" value="HAD-like_sf"/>
</dbReference>
<comment type="similarity">
    <text evidence="1">In the C-terminal section; belongs to the trehalose phosphatase family.</text>
</comment>
<keyword evidence="4" id="KW-1185">Reference proteome</keyword>
<dbReference type="GO" id="GO:0005829">
    <property type="term" value="C:cytosol"/>
    <property type="evidence" value="ECO:0007669"/>
    <property type="project" value="TreeGrafter"/>
</dbReference>
<evidence type="ECO:0000256" key="1">
    <source>
        <dbReference type="ARBA" id="ARBA00006330"/>
    </source>
</evidence>
<evidence type="ECO:0000256" key="2">
    <source>
        <dbReference type="ARBA" id="ARBA00008799"/>
    </source>
</evidence>
<accession>A0A4U1C753</accession>
<dbReference type="CDD" id="cd03788">
    <property type="entry name" value="GT20_TPS"/>
    <property type="match status" value="1"/>
</dbReference>
<dbReference type="InterPro" id="IPR001830">
    <property type="entry name" value="Glyco_trans_20"/>
</dbReference>
<dbReference type="InterPro" id="IPR003337">
    <property type="entry name" value="Trehalose_PPase"/>
</dbReference>
<name>A0A4U1C753_9SPHI</name>
<dbReference type="Proteomes" id="UP000310477">
    <property type="component" value="Unassembled WGS sequence"/>
</dbReference>
<dbReference type="InterPro" id="IPR023214">
    <property type="entry name" value="HAD_sf"/>
</dbReference>
<dbReference type="NCBIfam" id="NF011071">
    <property type="entry name" value="PRK14501.1"/>
    <property type="match status" value="1"/>
</dbReference>
<dbReference type="SUPFAM" id="SSF56784">
    <property type="entry name" value="HAD-like"/>
    <property type="match status" value="1"/>
</dbReference>
<dbReference type="Pfam" id="PF02358">
    <property type="entry name" value="Trehalose_PPase"/>
    <property type="match status" value="1"/>
</dbReference>
<dbReference type="CDD" id="cd01627">
    <property type="entry name" value="HAD_TPP"/>
    <property type="match status" value="1"/>
</dbReference>
<dbReference type="RefSeq" id="WP_136876329.1">
    <property type="nucleotide sequence ID" value="NZ_SWBO01000004.1"/>
</dbReference>
<dbReference type="Gene3D" id="3.30.70.1020">
    <property type="entry name" value="Trehalose-6-phosphate phosphatase related protein, domain 2"/>
    <property type="match status" value="1"/>
</dbReference>
<comment type="similarity">
    <text evidence="2">Belongs to the glycosyltransferase 20 family.</text>
</comment>
<evidence type="ECO:0000313" key="3">
    <source>
        <dbReference type="EMBL" id="TKC01187.1"/>
    </source>
</evidence>
<dbReference type="Gene3D" id="3.40.50.1000">
    <property type="entry name" value="HAD superfamily/HAD-like"/>
    <property type="match status" value="1"/>
</dbReference>
<dbReference type="InterPro" id="IPR006379">
    <property type="entry name" value="HAD-SF_hydro_IIB"/>
</dbReference>
<proteinExistence type="inferred from homology"/>
<dbReference type="SUPFAM" id="SSF53756">
    <property type="entry name" value="UDP-Glycosyltransferase/glycogen phosphorylase"/>
    <property type="match status" value="1"/>
</dbReference>
<sequence>MRTVIISNRLPVKIIEENNEYTFIPSEGGLATGLGDVYKGDNSIWIGWPGIEIPEHRQQEVIEKLAKLNLFPVFLTQEEINLFYEGFSNEILWPVFHYLVTYANYEQSYWDAYQKVNEKFASAALNLVNENDKIWVQDYQLLLLPGLLRAQKPQATIGFFQHIPFPSYEIFRLIPWRVELLNGLIGADLIGFHTYDDARHFISTATRLLPVNALSNVLVDKERQIIVEAFPMGIDYDKFDELAKSEAVVNDVKEFEKNHQNLTTILSIDRLDYSKGIFERLMAFEQLLQSHPAYIEKISLYMVVVPSRDTVAQYKELKEQIDQTVGKINSKYRTVEWNPIYYFYRSFPIETLSTFYATADICLVTPMRDGMNLVSKEYIASRTDETGVLILSEMAGSSKELTEAIIVNPNNLGDIMQAIIDGINMPVDEQKKRMKTMRATVKKFNVKHWVNNFMQKLNEVKEYQNSLLTKHAVKSSSFLISSKYEKANDRVFFLDYDGTLVGFSGNIDDAKPDEELYNLLDKLIADQKNSVVIVSGRQHTTLQKWFGHLPVDLIAEHGAWQRTNNDQWNSLPLLTDQWKQEISAILETYTNRTPGSFIEEKSYSLVWHYRKVEEGLGELRANEITSHLKMLAADKGLQLMPGNKVIEFKNVEVNKGKATLNWLHGKNPDFIMALGDDHTDEDIFKVLPDDAITIKIGNNLSEAKYYLTDHKEVRKLLWSLVSI</sequence>
<dbReference type="AlphaFoldDB" id="A0A4U1C753"/>